<dbReference type="OrthoDB" id="2850251at2759"/>
<feature type="signal peptide" evidence="1">
    <location>
        <begin position="1"/>
        <end position="19"/>
    </location>
</feature>
<dbReference type="CDD" id="cd22191">
    <property type="entry name" value="DPBB_RlpA_EXP_N-like"/>
    <property type="match status" value="1"/>
</dbReference>
<accession>A0A8H7CRK8</accession>
<evidence type="ECO:0000313" key="3">
    <source>
        <dbReference type="Proteomes" id="UP000620124"/>
    </source>
</evidence>
<protein>
    <submittedName>
        <fullName evidence="2">Uncharacterized protein</fullName>
    </submittedName>
</protein>
<feature type="chain" id="PRO_5034447648" evidence="1">
    <location>
        <begin position="20"/>
        <end position="115"/>
    </location>
</feature>
<name>A0A8H7CRK8_9AGAR</name>
<keyword evidence="3" id="KW-1185">Reference proteome</keyword>
<organism evidence="2 3">
    <name type="scientific">Mycena venus</name>
    <dbReference type="NCBI Taxonomy" id="2733690"/>
    <lineage>
        <taxon>Eukaryota</taxon>
        <taxon>Fungi</taxon>
        <taxon>Dikarya</taxon>
        <taxon>Basidiomycota</taxon>
        <taxon>Agaricomycotina</taxon>
        <taxon>Agaricomycetes</taxon>
        <taxon>Agaricomycetidae</taxon>
        <taxon>Agaricales</taxon>
        <taxon>Marasmiineae</taxon>
        <taxon>Mycenaceae</taxon>
        <taxon>Mycena</taxon>
    </lineage>
</organism>
<proteinExistence type="predicted"/>
<evidence type="ECO:0000256" key="1">
    <source>
        <dbReference type="SAM" id="SignalP"/>
    </source>
</evidence>
<evidence type="ECO:0000313" key="2">
    <source>
        <dbReference type="EMBL" id="KAF7345596.1"/>
    </source>
</evidence>
<dbReference type="Proteomes" id="UP000620124">
    <property type="component" value="Unassembled WGS sequence"/>
</dbReference>
<sequence length="115" mass="11795">MISLLGPIIAACILRTAAAQSISGTATEFAPVNSPLDCGFIVRPSALAVLLSPEAFDPSQCLAVIGVTFNGTEVDMRVAGTCDACEGTDIEISTEGYEVLGAPLGSTIDVTYVIQ</sequence>
<reference evidence="2" key="1">
    <citation type="submission" date="2020-05" db="EMBL/GenBank/DDBJ databases">
        <title>Mycena genomes resolve the evolution of fungal bioluminescence.</title>
        <authorList>
            <person name="Tsai I.J."/>
        </authorList>
    </citation>
    <scope>NUCLEOTIDE SEQUENCE</scope>
    <source>
        <strain evidence="2">CCC161011</strain>
    </source>
</reference>
<dbReference type="Gene3D" id="2.40.40.10">
    <property type="entry name" value="RlpA-like domain"/>
    <property type="match status" value="1"/>
</dbReference>
<dbReference type="EMBL" id="JACAZI010000013">
    <property type="protein sequence ID" value="KAF7345596.1"/>
    <property type="molecule type" value="Genomic_DNA"/>
</dbReference>
<dbReference type="InterPro" id="IPR036908">
    <property type="entry name" value="RlpA-like_sf"/>
</dbReference>
<dbReference type="AlphaFoldDB" id="A0A8H7CRK8"/>
<keyword evidence="1" id="KW-0732">Signal</keyword>
<gene>
    <name evidence="2" type="ORF">MVEN_01578400</name>
</gene>
<comment type="caution">
    <text evidence="2">The sequence shown here is derived from an EMBL/GenBank/DDBJ whole genome shotgun (WGS) entry which is preliminary data.</text>
</comment>